<dbReference type="EMBL" id="ADLO01000052">
    <property type="protein sequence ID" value="KGF55930.1"/>
    <property type="molecule type" value="Genomic_DNA"/>
</dbReference>
<gene>
    <name evidence="1" type="ORF">HMPREF9460_01397</name>
</gene>
<dbReference type="Proteomes" id="UP000029585">
    <property type="component" value="Unassembled WGS sequence"/>
</dbReference>
<dbReference type="RefSeq" id="WP_044940048.1">
    <property type="nucleotide sequence ID" value="NZ_KN174162.1"/>
</dbReference>
<accession>A0A096BA44</accession>
<dbReference type="InterPro" id="IPR010982">
    <property type="entry name" value="Lambda_DNA-bd_dom_sf"/>
</dbReference>
<evidence type="ECO:0008006" key="3">
    <source>
        <dbReference type="Google" id="ProtNLM"/>
    </source>
</evidence>
<organism evidence="1 2">
    <name type="scientific">Flavonifractor plautii 1_3_50AFAA</name>
    <dbReference type="NCBI Taxonomy" id="742738"/>
    <lineage>
        <taxon>Bacteria</taxon>
        <taxon>Bacillati</taxon>
        <taxon>Bacillota</taxon>
        <taxon>Clostridia</taxon>
        <taxon>Eubacteriales</taxon>
        <taxon>Oscillospiraceae</taxon>
        <taxon>Flavonifractor</taxon>
    </lineage>
</organism>
<evidence type="ECO:0000313" key="1">
    <source>
        <dbReference type="EMBL" id="KGF55930.1"/>
    </source>
</evidence>
<dbReference type="CDD" id="cd00093">
    <property type="entry name" value="HTH_XRE"/>
    <property type="match status" value="1"/>
</dbReference>
<keyword evidence="2" id="KW-1185">Reference proteome</keyword>
<comment type="caution">
    <text evidence="1">The sequence shown here is derived from an EMBL/GenBank/DDBJ whole genome shotgun (WGS) entry which is preliminary data.</text>
</comment>
<dbReference type="Gene3D" id="1.10.260.40">
    <property type="entry name" value="lambda repressor-like DNA-binding domains"/>
    <property type="match status" value="1"/>
</dbReference>
<reference evidence="1 2" key="1">
    <citation type="submission" date="2011-08" db="EMBL/GenBank/DDBJ databases">
        <title>The Genome Sequence of Clostridium orbiscindens 1_3_50AFAA.</title>
        <authorList>
            <consortium name="The Broad Institute Genome Sequencing Platform"/>
            <person name="Earl A."/>
            <person name="Ward D."/>
            <person name="Feldgarden M."/>
            <person name="Gevers D."/>
            <person name="Daigneault M."/>
            <person name="Strauss J."/>
            <person name="Allen-Vercoe E."/>
            <person name="Young S.K."/>
            <person name="Zeng Q."/>
            <person name="Gargeya S."/>
            <person name="Fitzgerald M."/>
            <person name="Haas B."/>
            <person name="Abouelleil A."/>
            <person name="Alvarado L."/>
            <person name="Arachchi H.M."/>
            <person name="Berlin A."/>
            <person name="Brown A."/>
            <person name="Chapman S.B."/>
            <person name="Chen Z."/>
            <person name="Dunbar C."/>
            <person name="Freedman E."/>
            <person name="Gearin G."/>
            <person name="Gellesch M."/>
            <person name="Goldberg J."/>
            <person name="Griggs A."/>
            <person name="Gujja S."/>
            <person name="Heiman D."/>
            <person name="Howarth C."/>
            <person name="Larson L."/>
            <person name="Lui A."/>
            <person name="MacDonald P.J.P."/>
            <person name="Montmayeur A."/>
            <person name="Murphy C."/>
            <person name="Neiman D."/>
            <person name="Pearson M."/>
            <person name="Priest M."/>
            <person name="Roberts A."/>
            <person name="Saif S."/>
            <person name="Shea T."/>
            <person name="Shenoy N."/>
            <person name="Sisk P."/>
            <person name="Stolte C."/>
            <person name="Sykes S."/>
            <person name="Wortman J."/>
            <person name="Nusbaum C."/>
            <person name="Birren B."/>
        </authorList>
    </citation>
    <scope>NUCLEOTIDE SEQUENCE [LARGE SCALE GENOMIC DNA]</scope>
    <source>
        <strain evidence="1 2">1_3_50AFAA</strain>
    </source>
</reference>
<proteinExistence type="predicted"/>
<dbReference type="eggNOG" id="ENOG5033V2P">
    <property type="taxonomic scope" value="Bacteria"/>
</dbReference>
<name>A0A096BA44_FLAPL</name>
<dbReference type="GO" id="GO:0003677">
    <property type="term" value="F:DNA binding"/>
    <property type="evidence" value="ECO:0007669"/>
    <property type="project" value="InterPro"/>
</dbReference>
<protein>
    <recommendedName>
        <fullName evidence="3">HTH cro/C1-type domain-containing protein</fullName>
    </recommendedName>
</protein>
<evidence type="ECO:0000313" key="2">
    <source>
        <dbReference type="Proteomes" id="UP000029585"/>
    </source>
</evidence>
<dbReference type="AlphaFoldDB" id="A0A096BA44"/>
<dbReference type="InterPro" id="IPR001387">
    <property type="entry name" value="Cro/C1-type_HTH"/>
</dbReference>
<dbReference type="SUPFAM" id="SSF47413">
    <property type="entry name" value="lambda repressor-like DNA-binding domains"/>
    <property type="match status" value="1"/>
</dbReference>
<sequence length="236" mass="27512">MLYDEARMALTKERLEDLRKEKKLSFEQLSKQLAERGVNISHTNLKNYEINDPIHPLYGRTRSMSIEYLTAFADFYDVSVEYLLGLSNSRKKEYHDISEQLGLCDKAIDELIQCKENSSSEEGQQLYISQDTAILNDFLISAEFRRVMEKIKQSLFAYYMYQLSQDGISAQIRKESIQKMEEAQKVLDACGYCSVEYDLISQVHMENAIGILNTYLRELPKHLYQTHVQKAKDAQY</sequence>
<dbReference type="HOGENOM" id="CLU_1203135_0_0_9"/>
<dbReference type="PATRIC" id="fig|742738.3.peg.1441"/>